<dbReference type="RefSeq" id="WP_210087435.1">
    <property type="nucleotide sequence ID" value="NZ_JAGGKG010000001.1"/>
</dbReference>
<keyword evidence="2" id="KW-1185">Reference proteome</keyword>
<evidence type="ECO:0000313" key="2">
    <source>
        <dbReference type="Proteomes" id="UP001519272"/>
    </source>
</evidence>
<reference evidence="1 2" key="1">
    <citation type="submission" date="2021-03" db="EMBL/GenBank/DDBJ databases">
        <title>Genomic Encyclopedia of Type Strains, Phase IV (KMG-IV): sequencing the most valuable type-strain genomes for metagenomic binning, comparative biology and taxonomic classification.</title>
        <authorList>
            <person name="Goeker M."/>
        </authorList>
    </citation>
    <scope>NUCLEOTIDE SEQUENCE [LARGE SCALE GENOMIC DNA]</scope>
    <source>
        <strain evidence="1 2">DSM 14349</strain>
    </source>
</reference>
<name>A0ABS4FMG3_9BACL</name>
<dbReference type="Proteomes" id="UP001519272">
    <property type="component" value="Unassembled WGS sequence"/>
</dbReference>
<comment type="caution">
    <text evidence="1">The sequence shown here is derived from an EMBL/GenBank/DDBJ whole genome shotgun (WGS) entry which is preliminary data.</text>
</comment>
<evidence type="ECO:0000313" key="1">
    <source>
        <dbReference type="EMBL" id="MBP1903774.1"/>
    </source>
</evidence>
<protein>
    <recommendedName>
        <fullName evidence="3">Delta-aminolevulinic acid dehydratase</fullName>
    </recommendedName>
</protein>
<evidence type="ECO:0008006" key="3">
    <source>
        <dbReference type="Google" id="ProtNLM"/>
    </source>
</evidence>
<accession>A0ABS4FMG3</accession>
<dbReference type="EMBL" id="JAGGKG010000001">
    <property type="protein sequence ID" value="MBP1903774.1"/>
    <property type="molecule type" value="Genomic_DNA"/>
</dbReference>
<gene>
    <name evidence="1" type="ORF">J2Z32_000386</name>
</gene>
<organism evidence="1 2">
    <name type="scientific">Paenibacillus turicensis</name>
    <dbReference type="NCBI Taxonomy" id="160487"/>
    <lineage>
        <taxon>Bacteria</taxon>
        <taxon>Bacillati</taxon>
        <taxon>Bacillota</taxon>
        <taxon>Bacilli</taxon>
        <taxon>Bacillales</taxon>
        <taxon>Paenibacillaceae</taxon>
        <taxon>Paenibacillus</taxon>
    </lineage>
</organism>
<sequence length="182" mass="20549">MSKPEMNVAIVCGPNCDLEVQAIRSTLEYLGARVFVYWVGRPLDFISVLSGDDLYPDTDFILLCFHGVDGQFVMPELAEEIYETDEPRGDFGVDQVVRYANLEGKVVLANGCTLGLPETAKAFLQAGCKTYIGPDDYPDGNMALMFALRLFYELIQNKKSVQQAFHLTQAMDEEMKMYRLYE</sequence>
<proteinExistence type="predicted"/>